<sequence>MKNNFQLKIGDRFKYRDELYEICYIENETIRYSNSISGNMYFLTEYDLINKILNGDIKLTNLSIPQFHKNKALTIEEIFKYLNYVFSNKIPCSIKHLKNAIINITKENPNLRKISASTLARYIKIYRDNSDSFHGFYQGAGGNRSLRFPIEIEEIINEVISDFIKERENFSPSDAHVIIKDRILSLNLNATIPSERTVARRFERLDPYIVFKNKNGAKEASKKFKASGQSLVSPGLLAIVQMDTHEIDCIILDKNGNVLGRPELCIAIDIYTRAIVGWHLCMLPPSATKTLLTLKNMLMRPHLDKTGGLPTVIIPDNGCEFNNNALANFCNNFNITKSESQPYSPNNKAHIESFFRSLNMSIIHKLKGTTYSSPVHRGDYDSVGNACYTLDILRDLVNEWIENIYHKRVHSGTNQRPEKMWQEASKIFPVLTIPELEIERKCRTVFRYRISKGQINLKGLRYKSQALATLNHRFKDKVTIYVNQLDLNSIYIQDPFDKNNLIQADSIYPEATKDLTLAEWLEAKEILREKYKSDPNEIKNEEQLYLARLNFLLKIQTLNNQKTRFRQVKNDLQMMIKQQEDRLNLANSNNDEIDILSHTNHIEEIHHLTYDNLPPDLTDFFYEEVNFDE</sequence>
<name>A0ABN0PX95_ACILW</name>
<keyword evidence="3" id="KW-1185">Reference proteome</keyword>
<gene>
    <name evidence="2" type="ORF">P800_01863</name>
</gene>
<reference evidence="2 3" key="1">
    <citation type="submission" date="2013-10" db="EMBL/GenBank/DDBJ databases">
        <title>The Genome Sequence of Acinetobacter lwoffii NIPH 512.</title>
        <authorList>
            <consortium name="The Broad Institute Genomics Platform"/>
            <consortium name="The Broad Institute Genome Sequencing Center for Infectious Disease"/>
            <person name="Cerqueira G."/>
            <person name="Feldgarden M."/>
            <person name="Courvalin P."/>
            <person name="Grillot-Courvalin C."/>
            <person name="Clermont D."/>
            <person name="Rocha E."/>
            <person name="Yoon E.-J."/>
            <person name="Nemec A."/>
            <person name="Young S.K."/>
            <person name="Zeng Q."/>
            <person name="Gargeya S."/>
            <person name="Fitzgerald M."/>
            <person name="Abouelleil A."/>
            <person name="Alvarado L."/>
            <person name="Berlin A.M."/>
            <person name="Chapman S.B."/>
            <person name="Gainer-Dewar J."/>
            <person name="Goldberg J."/>
            <person name="Gnerre S."/>
            <person name="Griggs A."/>
            <person name="Gujja S."/>
            <person name="Hansen M."/>
            <person name="Howarth C."/>
            <person name="Imamovic A."/>
            <person name="Ireland A."/>
            <person name="Larimer J."/>
            <person name="McCowan C."/>
            <person name="Murphy C."/>
            <person name="Pearson M."/>
            <person name="Poon T.W."/>
            <person name="Priest M."/>
            <person name="Roberts A."/>
            <person name="Saif S."/>
            <person name="Shea T."/>
            <person name="Sykes S."/>
            <person name="Wortman J."/>
            <person name="Nusbaum C."/>
            <person name="Birren B."/>
        </authorList>
    </citation>
    <scope>NUCLEOTIDE SEQUENCE [LARGE SCALE GENOMIC DNA]</scope>
    <source>
        <strain evidence="2 3">NIPH 512</strain>
    </source>
</reference>
<evidence type="ECO:0000313" key="2">
    <source>
        <dbReference type="EMBL" id="ESJ95134.1"/>
    </source>
</evidence>
<dbReference type="Proteomes" id="UP000018465">
    <property type="component" value="Unassembled WGS sequence"/>
</dbReference>
<dbReference type="EMBL" id="AYHO01000003">
    <property type="protein sequence ID" value="ESJ95134.1"/>
    <property type="molecule type" value="Genomic_DNA"/>
</dbReference>
<dbReference type="RefSeq" id="WP_004645893.1">
    <property type="nucleotide sequence ID" value="NZ_KI530561.1"/>
</dbReference>
<dbReference type="InterPro" id="IPR012337">
    <property type="entry name" value="RNaseH-like_sf"/>
</dbReference>
<evidence type="ECO:0000313" key="3">
    <source>
        <dbReference type="Proteomes" id="UP000018465"/>
    </source>
</evidence>
<dbReference type="InterPro" id="IPR001584">
    <property type="entry name" value="Integrase_cat-core"/>
</dbReference>
<dbReference type="SUPFAM" id="SSF53098">
    <property type="entry name" value="Ribonuclease H-like"/>
    <property type="match status" value="1"/>
</dbReference>
<accession>A0ABN0PX95</accession>
<protein>
    <recommendedName>
        <fullName evidence="1">Integrase catalytic domain-containing protein</fullName>
    </recommendedName>
</protein>
<dbReference type="InterPro" id="IPR036397">
    <property type="entry name" value="RNaseH_sf"/>
</dbReference>
<proteinExistence type="predicted"/>
<evidence type="ECO:0000259" key="1">
    <source>
        <dbReference type="PROSITE" id="PS50994"/>
    </source>
</evidence>
<comment type="caution">
    <text evidence="2">The sequence shown here is derived from an EMBL/GenBank/DDBJ whole genome shotgun (WGS) entry which is preliminary data.</text>
</comment>
<dbReference type="PANTHER" id="PTHR35004">
    <property type="entry name" value="TRANSPOSASE RV3428C-RELATED"/>
    <property type="match status" value="1"/>
</dbReference>
<feature type="domain" description="Integrase catalytic" evidence="1">
    <location>
        <begin position="230"/>
        <end position="425"/>
    </location>
</feature>
<dbReference type="PANTHER" id="PTHR35004:SF6">
    <property type="entry name" value="TRANSPOSASE"/>
    <property type="match status" value="1"/>
</dbReference>
<dbReference type="PROSITE" id="PS50994">
    <property type="entry name" value="INTEGRASE"/>
    <property type="match status" value="1"/>
</dbReference>
<dbReference type="Gene3D" id="3.30.420.10">
    <property type="entry name" value="Ribonuclease H-like superfamily/Ribonuclease H"/>
    <property type="match status" value="1"/>
</dbReference>
<organism evidence="2 3">
    <name type="scientific">Acinetobacter lwoffii NCTC 5866 = CIP 64.10 = NIPH 512</name>
    <dbReference type="NCBI Taxonomy" id="981327"/>
    <lineage>
        <taxon>Bacteria</taxon>
        <taxon>Pseudomonadati</taxon>
        <taxon>Pseudomonadota</taxon>
        <taxon>Gammaproteobacteria</taxon>
        <taxon>Moraxellales</taxon>
        <taxon>Moraxellaceae</taxon>
        <taxon>Acinetobacter</taxon>
    </lineage>
</organism>